<accession>A0A8K1DAD3</accession>
<protein>
    <submittedName>
        <fullName evidence="2">Uncharacterized protein</fullName>
    </submittedName>
</protein>
<evidence type="ECO:0000256" key="1">
    <source>
        <dbReference type="SAM" id="MobiDB-lite"/>
    </source>
</evidence>
<comment type="caution">
    <text evidence="2">The sequence shown here is derived from an EMBL/GenBank/DDBJ whole genome shotgun (WGS) entry which is preliminary data.</text>
</comment>
<gene>
    <name evidence="2" type="ORF">HGM15179_019068</name>
</gene>
<dbReference type="PANTHER" id="PTHR37346:SF1">
    <property type="entry name" value="PROLINE-RICH PROTEIN 19"/>
    <property type="match status" value="1"/>
</dbReference>
<organism evidence="2 3">
    <name type="scientific">Zosterops borbonicus</name>
    <dbReference type="NCBI Taxonomy" id="364589"/>
    <lineage>
        <taxon>Eukaryota</taxon>
        <taxon>Metazoa</taxon>
        <taxon>Chordata</taxon>
        <taxon>Craniata</taxon>
        <taxon>Vertebrata</taxon>
        <taxon>Euteleostomi</taxon>
        <taxon>Archelosauria</taxon>
        <taxon>Archosauria</taxon>
        <taxon>Dinosauria</taxon>
        <taxon>Saurischia</taxon>
        <taxon>Theropoda</taxon>
        <taxon>Coelurosauria</taxon>
        <taxon>Aves</taxon>
        <taxon>Neognathae</taxon>
        <taxon>Neoaves</taxon>
        <taxon>Telluraves</taxon>
        <taxon>Australaves</taxon>
        <taxon>Passeriformes</taxon>
        <taxon>Sylvioidea</taxon>
        <taxon>Zosteropidae</taxon>
        <taxon>Zosterops</taxon>
    </lineage>
</organism>
<feature type="compositionally biased region" description="Basic residues" evidence="1">
    <location>
        <begin position="14"/>
        <end position="29"/>
    </location>
</feature>
<dbReference type="OrthoDB" id="9451259at2759"/>
<dbReference type="PANTHER" id="PTHR37346">
    <property type="entry name" value="PROLINE-RICH PROTEIN 19"/>
    <property type="match status" value="1"/>
</dbReference>
<dbReference type="Pfam" id="PF15455">
    <property type="entry name" value="Pro-rich_19"/>
    <property type="match status" value="1"/>
</dbReference>
<feature type="region of interest" description="Disordered" evidence="1">
    <location>
        <begin position="1"/>
        <end position="57"/>
    </location>
</feature>
<evidence type="ECO:0000313" key="3">
    <source>
        <dbReference type="Proteomes" id="UP000796761"/>
    </source>
</evidence>
<dbReference type="AlphaFoldDB" id="A0A8K1DAD3"/>
<dbReference type="Proteomes" id="UP000796761">
    <property type="component" value="Unassembled WGS sequence"/>
</dbReference>
<proteinExistence type="predicted"/>
<reference evidence="2" key="1">
    <citation type="submission" date="2019-04" db="EMBL/GenBank/DDBJ databases">
        <title>Genome assembly of Zosterops borbonicus 15179.</title>
        <authorList>
            <person name="Leroy T."/>
            <person name="Anselmetti Y."/>
            <person name="Tilak M.-K."/>
            <person name="Nabholz B."/>
        </authorList>
    </citation>
    <scope>NUCLEOTIDE SEQUENCE</scope>
    <source>
        <strain evidence="2">HGM_15179</strain>
        <tissue evidence="2">Muscle</tissue>
    </source>
</reference>
<sequence>MSHHRGALGAPPQRHQRPLPKPKRLRTKRERNSAKFGPKVPLGGSWQAPAAPSRRLQPPPWRGLLLGSPLCPPKPVVITQRRLCHRGLFNHEVKSLDVRRLLTPGPGGDELPPAPQIEEGDAGGVPAEGLTDLVASLASLVGSLGAFVGRALVSERHRSLTAALRRHRRDPLDPGVFLAHRAPARPPGAATAKEKREQVSWSLGQVSSVQALPL</sequence>
<feature type="region of interest" description="Disordered" evidence="1">
    <location>
        <begin position="177"/>
        <end position="197"/>
    </location>
</feature>
<name>A0A8K1DAD3_9PASS</name>
<dbReference type="EMBL" id="SWJQ01001512">
    <property type="protein sequence ID" value="TRZ08037.1"/>
    <property type="molecule type" value="Genomic_DNA"/>
</dbReference>
<feature type="non-terminal residue" evidence="2">
    <location>
        <position position="1"/>
    </location>
</feature>
<evidence type="ECO:0000313" key="2">
    <source>
        <dbReference type="EMBL" id="TRZ08037.1"/>
    </source>
</evidence>
<dbReference type="InterPro" id="IPR029355">
    <property type="entry name" value="Pro-rich_19"/>
</dbReference>
<keyword evidence="3" id="KW-1185">Reference proteome</keyword>